<evidence type="ECO:0000313" key="3">
    <source>
        <dbReference type="Proteomes" id="UP000765509"/>
    </source>
</evidence>
<evidence type="ECO:0000256" key="1">
    <source>
        <dbReference type="SAM" id="MobiDB-lite"/>
    </source>
</evidence>
<organism evidence="2 3">
    <name type="scientific">Austropuccinia psidii MF-1</name>
    <dbReference type="NCBI Taxonomy" id="1389203"/>
    <lineage>
        <taxon>Eukaryota</taxon>
        <taxon>Fungi</taxon>
        <taxon>Dikarya</taxon>
        <taxon>Basidiomycota</taxon>
        <taxon>Pucciniomycotina</taxon>
        <taxon>Pucciniomycetes</taxon>
        <taxon>Pucciniales</taxon>
        <taxon>Sphaerophragmiaceae</taxon>
        <taxon>Austropuccinia</taxon>
    </lineage>
</organism>
<keyword evidence="3" id="KW-1185">Reference proteome</keyword>
<feature type="compositionally biased region" description="Basic and acidic residues" evidence="1">
    <location>
        <begin position="72"/>
        <end position="95"/>
    </location>
</feature>
<feature type="compositionally biased region" description="Polar residues" evidence="1">
    <location>
        <begin position="1"/>
        <end position="13"/>
    </location>
</feature>
<name>A0A9Q3DXR8_9BASI</name>
<dbReference type="EMBL" id="AVOT02022053">
    <property type="protein sequence ID" value="MBW0511214.1"/>
    <property type="molecule type" value="Genomic_DNA"/>
</dbReference>
<reference evidence="2" key="1">
    <citation type="submission" date="2021-03" db="EMBL/GenBank/DDBJ databases">
        <title>Draft genome sequence of rust myrtle Austropuccinia psidii MF-1, a brazilian biotype.</title>
        <authorList>
            <person name="Quecine M.C."/>
            <person name="Pachon D.M.R."/>
            <person name="Bonatelli M.L."/>
            <person name="Correr F.H."/>
            <person name="Franceschini L.M."/>
            <person name="Leite T.F."/>
            <person name="Margarido G.R.A."/>
            <person name="Almeida C.A."/>
            <person name="Ferrarezi J.A."/>
            <person name="Labate C.A."/>
        </authorList>
    </citation>
    <scope>NUCLEOTIDE SEQUENCE</scope>
    <source>
        <strain evidence="2">MF-1</strain>
    </source>
</reference>
<feature type="region of interest" description="Disordered" evidence="1">
    <location>
        <begin position="1"/>
        <end position="100"/>
    </location>
</feature>
<accession>A0A9Q3DXR8</accession>
<gene>
    <name evidence="2" type="ORF">O181_050929</name>
</gene>
<evidence type="ECO:0000313" key="2">
    <source>
        <dbReference type="EMBL" id="MBW0511214.1"/>
    </source>
</evidence>
<proteinExistence type="predicted"/>
<dbReference type="Proteomes" id="UP000765509">
    <property type="component" value="Unassembled WGS sequence"/>
</dbReference>
<sequence>MTTRRGSQYSIQSDGGALRSRNNTSKGKRKRNNPVEQNPHKEVPYPKGKSQKCLNYEPEVELSMGNSNRYKSHSEGSDRRLHGSDELLEHPEKVPQKGGNNEILQQMESTIIQSSN</sequence>
<comment type="caution">
    <text evidence="2">The sequence shown here is derived from an EMBL/GenBank/DDBJ whole genome shotgun (WGS) entry which is preliminary data.</text>
</comment>
<protein>
    <submittedName>
        <fullName evidence="2">Uncharacterized protein</fullName>
    </submittedName>
</protein>
<dbReference type="AlphaFoldDB" id="A0A9Q3DXR8"/>